<dbReference type="Proteomes" id="UP000199607">
    <property type="component" value="Unassembled WGS sequence"/>
</dbReference>
<dbReference type="Pfam" id="PF07705">
    <property type="entry name" value="CARDB"/>
    <property type="match status" value="1"/>
</dbReference>
<sequence length="702" mass="74346">MVRAVVALLLTLSVLTGAVVPVAGSTPSATSTAASASTTVDAGDAGDDGRNALVSTDAAAATDSLAQTTTFHLTPTRPGEVLVTLDYDVPSRVVDVETRVPSNATVVSTDGFDPSTGDRYTWTESTDEPSLTYRLAVNETTAGRLPLASDGTTLFADTGPWALFRRPSTGTRWTWHGSEVELTQSTAVDGDGVVGEQLVFLGEYTDHRRKSNGQQFRLVVPDAAELAVEPSAILDSYADASERLRVGARDDRVLVIAAPTDGVEWGVRGLHTGESDIWVQASEPLATPNNVWLHEYVHSRQSYQPTREVRWVTEGSATYYAALLTLQQGHIGYDEFASWLAVGSRPPYAETVLSNPSTWGRQGHYHKGGLVVGSLDYRIRAASDGDASFETVFTEMNDHEGTLTAEAFWTFVADAGNGSVATDGEAYATTTDAPSTWTRAEHVEAFGSFPAHFDSRFSISEATPTRVSGPYRTTTDTELGGIVLVTNETLELPVRVTNDGGAPGQYDVVVRTDENDTIEQFTGRLDSGESTIETLTRTFETPGTYVLSVDGEEFTVFVRSPAQLSVTSLSATPVRVAAGDPIAVTATVENAESRPGVRTVEFTLDGDVVAREEVVLDAGEETTVSATVTPTTTGTHRLGAGGSTTVLVDVVPAKAAGTATESSDEQTSTTTPGFGPLVALCALVVVGVLAVCGVRAAKMRKK</sequence>
<dbReference type="RefSeq" id="WP_089864325.1">
    <property type="nucleotide sequence ID" value="NZ_FOTC01000001.1"/>
</dbReference>
<dbReference type="Gene3D" id="2.60.40.10">
    <property type="entry name" value="Immunoglobulins"/>
    <property type="match status" value="1"/>
</dbReference>
<feature type="transmembrane region" description="Helical" evidence="2">
    <location>
        <begin position="674"/>
        <end position="697"/>
    </location>
</feature>
<dbReference type="EMBL" id="FOTC01000001">
    <property type="protein sequence ID" value="SFK59441.1"/>
    <property type="molecule type" value="Genomic_DNA"/>
</dbReference>
<proteinExistence type="predicted"/>
<evidence type="ECO:0000256" key="2">
    <source>
        <dbReference type="SAM" id="Phobius"/>
    </source>
</evidence>
<gene>
    <name evidence="4" type="ORF">SAMN04487950_0085</name>
</gene>
<evidence type="ECO:0000256" key="1">
    <source>
        <dbReference type="SAM" id="MobiDB-lite"/>
    </source>
</evidence>
<protein>
    <submittedName>
        <fullName evidence="4">CARDB protein</fullName>
    </submittedName>
</protein>
<keyword evidence="2" id="KW-0472">Membrane</keyword>
<evidence type="ECO:0000259" key="3">
    <source>
        <dbReference type="Pfam" id="PF07705"/>
    </source>
</evidence>
<accession>A0A1I4AU98</accession>
<dbReference type="InterPro" id="IPR013783">
    <property type="entry name" value="Ig-like_fold"/>
</dbReference>
<reference evidence="5" key="1">
    <citation type="submission" date="2016-10" db="EMBL/GenBank/DDBJ databases">
        <authorList>
            <person name="Varghese N."/>
            <person name="Submissions S."/>
        </authorList>
    </citation>
    <scope>NUCLEOTIDE SEQUENCE [LARGE SCALE GENOMIC DNA]</scope>
    <source>
        <strain evidence="5">CGMCC 1.7738</strain>
    </source>
</reference>
<feature type="compositionally biased region" description="Low complexity" evidence="1">
    <location>
        <begin position="25"/>
        <end position="43"/>
    </location>
</feature>
<organism evidence="4 5">
    <name type="scientific">Halogranum rubrum</name>
    <dbReference type="NCBI Taxonomy" id="553466"/>
    <lineage>
        <taxon>Archaea</taxon>
        <taxon>Methanobacteriati</taxon>
        <taxon>Methanobacteriota</taxon>
        <taxon>Stenosarchaea group</taxon>
        <taxon>Halobacteria</taxon>
        <taxon>Halobacteriales</taxon>
        <taxon>Haloferacaceae</taxon>
    </lineage>
</organism>
<keyword evidence="2" id="KW-0812">Transmembrane</keyword>
<name>A0A1I4AU98_9EURY</name>
<dbReference type="AlphaFoldDB" id="A0A1I4AU98"/>
<evidence type="ECO:0000313" key="5">
    <source>
        <dbReference type="Proteomes" id="UP000199607"/>
    </source>
</evidence>
<feature type="region of interest" description="Disordered" evidence="1">
    <location>
        <begin position="25"/>
        <end position="51"/>
    </location>
</feature>
<evidence type="ECO:0000313" key="4">
    <source>
        <dbReference type="EMBL" id="SFK59441.1"/>
    </source>
</evidence>
<keyword evidence="5" id="KW-1185">Reference proteome</keyword>
<dbReference type="InterPro" id="IPR011635">
    <property type="entry name" value="CARDB"/>
</dbReference>
<feature type="domain" description="CARDB" evidence="3">
    <location>
        <begin position="564"/>
        <end position="638"/>
    </location>
</feature>
<keyword evidence="2" id="KW-1133">Transmembrane helix</keyword>